<name>A0A8S5VKH8_9CAUD</name>
<proteinExistence type="predicted"/>
<sequence length="46" mass="5138">MCIMSEPREEASFHGGDHSLYSFNVVTQKLGLWRPALPLGAFFIAI</sequence>
<protein>
    <submittedName>
        <fullName evidence="1">Uncharacterized protein</fullName>
    </submittedName>
</protein>
<reference evidence="1" key="1">
    <citation type="journal article" date="2021" name="Proc. Natl. Acad. Sci. U.S.A.">
        <title>A Catalog of Tens of Thousands of Viruses from Human Metagenomes Reveals Hidden Associations with Chronic Diseases.</title>
        <authorList>
            <person name="Tisza M.J."/>
            <person name="Buck C.B."/>
        </authorList>
    </citation>
    <scope>NUCLEOTIDE SEQUENCE</scope>
    <source>
        <strain evidence="1">CtcJL42</strain>
    </source>
</reference>
<dbReference type="EMBL" id="BK035262">
    <property type="protein sequence ID" value="DAG89647.1"/>
    <property type="molecule type" value="Genomic_DNA"/>
</dbReference>
<evidence type="ECO:0000313" key="1">
    <source>
        <dbReference type="EMBL" id="DAG89647.1"/>
    </source>
</evidence>
<organism evidence="1">
    <name type="scientific">Ackermannviridae sp</name>
    <dbReference type="NCBI Taxonomy" id="2831612"/>
    <lineage>
        <taxon>Viruses</taxon>
        <taxon>Duplodnaviria</taxon>
        <taxon>Heunggongvirae</taxon>
        <taxon>Uroviricota</taxon>
        <taxon>Caudoviricetes</taxon>
        <taxon>Pantevenvirales</taxon>
        <taxon>Ackermannviridae</taxon>
    </lineage>
</organism>
<accession>A0A8S5VKH8</accession>